<dbReference type="PANTHER" id="PTHR42030">
    <property type="entry name" value="DRBM DOMAIN-CONTAINING PROTEIN"/>
    <property type="match status" value="1"/>
</dbReference>
<proteinExistence type="predicted"/>
<evidence type="ECO:0000313" key="3">
    <source>
        <dbReference type="Proteomes" id="UP001492380"/>
    </source>
</evidence>
<dbReference type="EMBL" id="JBBWRZ010000013">
    <property type="protein sequence ID" value="KAK8223745.1"/>
    <property type="molecule type" value="Genomic_DNA"/>
</dbReference>
<name>A0ABR1Y9W3_9PEZI</name>
<dbReference type="PANTHER" id="PTHR42030:SF1">
    <property type="entry name" value="DRBM DOMAIN-CONTAINING PROTEIN"/>
    <property type="match status" value="1"/>
</dbReference>
<comment type="caution">
    <text evidence="2">The sequence shown here is derived from an EMBL/GenBank/DDBJ whole genome shotgun (WGS) entry which is preliminary data.</text>
</comment>
<accession>A0ABR1Y9W3</accession>
<feature type="compositionally biased region" description="Low complexity" evidence="1">
    <location>
        <begin position="96"/>
        <end position="109"/>
    </location>
</feature>
<evidence type="ECO:0000313" key="2">
    <source>
        <dbReference type="EMBL" id="KAK8223745.1"/>
    </source>
</evidence>
<evidence type="ECO:0008006" key="4">
    <source>
        <dbReference type="Google" id="ProtNLM"/>
    </source>
</evidence>
<evidence type="ECO:0000256" key="1">
    <source>
        <dbReference type="SAM" id="MobiDB-lite"/>
    </source>
</evidence>
<keyword evidence="3" id="KW-1185">Reference proteome</keyword>
<sequence>MSAQRIPWQEKLQEQCRALQAPPPIYKEYSDRRGGRTAWTVHVHIGPVLFAKATYWYDGKCADKAKDDAAENMLKRLNGAPTMQAIVKQEQEMLMQQQQAQQQQHQHQAIKMEQVRSAW</sequence>
<dbReference type="Proteomes" id="UP001492380">
    <property type="component" value="Unassembled WGS sequence"/>
</dbReference>
<gene>
    <name evidence="2" type="ORF">HDK90DRAFT_515210</name>
</gene>
<reference evidence="2 3" key="1">
    <citation type="submission" date="2024-04" db="EMBL/GenBank/DDBJ databases">
        <title>Phyllosticta paracitricarpa is synonymous to the EU quarantine fungus P. citricarpa based on phylogenomic analyses.</title>
        <authorList>
            <consortium name="Lawrence Berkeley National Laboratory"/>
            <person name="Van Ingen-Buijs V.A."/>
            <person name="Van Westerhoven A.C."/>
            <person name="Haridas S."/>
            <person name="Skiadas P."/>
            <person name="Martin F."/>
            <person name="Groenewald J.Z."/>
            <person name="Crous P.W."/>
            <person name="Seidl M.F."/>
        </authorList>
    </citation>
    <scope>NUCLEOTIDE SEQUENCE [LARGE SCALE GENOMIC DNA]</scope>
    <source>
        <strain evidence="2 3">CBS 123374</strain>
    </source>
</reference>
<dbReference type="CDD" id="cd00048">
    <property type="entry name" value="DSRM_SF"/>
    <property type="match status" value="1"/>
</dbReference>
<dbReference type="Gene3D" id="3.30.160.20">
    <property type="match status" value="1"/>
</dbReference>
<dbReference type="SUPFAM" id="SSF54768">
    <property type="entry name" value="dsRNA-binding domain-like"/>
    <property type="match status" value="1"/>
</dbReference>
<organism evidence="2 3">
    <name type="scientific">Phyllosticta capitalensis</name>
    <dbReference type="NCBI Taxonomy" id="121624"/>
    <lineage>
        <taxon>Eukaryota</taxon>
        <taxon>Fungi</taxon>
        <taxon>Dikarya</taxon>
        <taxon>Ascomycota</taxon>
        <taxon>Pezizomycotina</taxon>
        <taxon>Dothideomycetes</taxon>
        <taxon>Dothideomycetes incertae sedis</taxon>
        <taxon>Botryosphaeriales</taxon>
        <taxon>Phyllostictaceae</taxon>
        <taxon>Phyllosticta</taxon>
    </lineage>
</organism>
<feature type="region of interest" description="Disordered" evidence="1">
    <location>
        <begin position="96"/>
        <end position="119"/>
    </location>
</feature>
<protein>
    <recommendedName>
        <fullName evidence="4">DRBM domain-containing protein</fullName>
    </recommendedName>
</protein>